<protein>
    <submittedName>
        <fullName evidence="2">Uncharacterized protein</fullName>
    </submittedName>
</protein>
<dbReference type="eggNOG" id="ENOG502SEC7">
    <property type="taxonomic scope" value="Eukaryota"/>
</dbReference>
<evidence type="ECO:0000313" key="3">
    <source>
        <dbReference type="Proteomes" id="UP000001593"/>
    </source>
</evidence>
<dbReference type="HOGENOM" id="CLU_967409_0_0_1"/>
<dbReference type="InParanoid" id="A7SQD0"/>
<dbReference type="OMA" id="QGWYRLG"/>
<reference evidence="2 3" key="1">
    <citation type="journal article" date="2007" name="Science">
        <title>Sea anemone genome reveals ancestral eumetazoan gene repertoire and genomic organization.</title>
        <authorList>
            <person name="Putnam N.H."/>
            <person name="Srivastava M."/>
            <person name="Hellsten U."/>
            <person name="Dirks B."/>
            <person name="Chapman J."/>
            <person name="Salamov A."/>
            <person name="Terry A."/>
            <person name="Shapiro H."/>
            <person name="Lindquist E."/>
            <person name="Kapitonov V.V."/>
            <person name="Jurka J."/>
            <person name="Genikhovich G."/>
            <person name="Grigoriev I.V."/>
            <person name="Lucas S.M."/>
            <person name="Steele R.E."/>
            <person name="Finnerty J.R."/>
            <person name="Technau U."/>
            <person name="Martindale M.Q."/>
            <person name="Rokhsar D.S."/>
        </authorList>
    </citation>
    <scope>NUCLEOTIDE SEQUENCE [LARGE SCALE GENOMIC DNA]</scope>
    <source>
        <strain evidence="3">CH2 X CH6</strain>
    </source>
</reference>
<dbReference type="EMBL" id="DS469743">
    <property type="protein sequence ID" value="EDO34110.1"/>
    <property type="molecule type" value="Genomic_DNA"/>
</dbReference>
<feature type="region of interest" description="Disordered" evidence="1">
    <location>
        <begin position="166"/>
        <end position="240"/>
    </location>
</feature>
<evidence type="ECO:0000256" key="1">
    <source>
        <dbReference type="SAM" id="MobiDB-lite"/>
    </source>
</evidence>
<organism evidence="2 3">
    <name type="scientific">Nematostella vectensis</name>
    <name type="common">Starlet sea anemone</name>
    <dbReference type="NCBI Taxonomy" id="45351"/>
    <lineage>
        <taxon>Eukaryota</taxon>
        <taxon>Metazoa</taxon>
        <taxon>Cnidaria</taxon>
        <taxon>Anthozoa</taxon>
        <taxon>Hexacorallia</taxon>
        <taxon>Actiniaria</taxon>
        <taxon>Edwardsiidae</taxon>
        <taxon>Nematostella</taxon>
    </lineage>
</organism>
<evidence type="ECO:0000313" key="2">
    <source>
        <dbReference type="EMBL" id="EDO34110.1"/>
    </source>
</evidence>
<keyword evidence="3" id="KW-1185">Reference proteome</keyword>
<dbReference type="Proteomes" id="UP000001593">
    <property type="component" value="Unassembled WGS sequence"/>
</dbReference>
<sequence>MIYGVTQQIYGVTEQIYGVTEQIYGVTEQIYGVTQQIYGVTQQIYGVTEQIYGVTEQIYGVTEQIYGVTEQIYGVTEQIYGVTEQIYGEGLKAISCCPINRGGAKCRIMLSPRPSPLPSRYFDIVLISSIQWTACDGDKFEYTATSFRGVGGRAYGYSLRSLGNFTQRAHRESSPRAPISTSRAPREHAETTPKAPREYLMSTSRAPQEHAESTPIARRKHLGSTPRVPREHAESTSRATLKTPITMKVVRATDRQKCFRTTAIFAEITRSFFLRVSHMISSLRNREL</sequence>
<feature type="compositionally biased region" description="Basic and acidic residues" evidence="1">
    <location>
        <begin position="184"/>
        <end position="197"/>
    </location>
</feature>
<dbReference type="AlphaFoldDB" id="A7SQD0"/>
<gene>
    <name evidence="2" type="ORF">NEMVEDRAFT_v1g215769</name>
</gene>
<accession>A7SQD0</accession>
<name>A7SQD0_NEMVE</name>
<dbReference type="SUPFAM" id="SSF58104">
    <property type="entry name" value="Methyl-accepting chemotaxis protein (MCP) signaling domain"/>
    <property type="match status" value="1"/>
</dbReference>
<proteinExistence type="predicted"/>